<dbReference type="Proteomes" id="UP000499080">
    <property type="component" value="Unassembled WGS sequence"/>
</dbReference>
<evidence type="ECO:0000313" key="2">
    <source>
        <dbReference type="EMBL" id="GBM19328.1"/>
    </source>
</evidence>
<protein>
    <recommendedName>
        <fullName evidence="4">Secreted protein</fullName>
    </recommendedName>
</protein>
<dbReference type="AlphaFoldDB" id="A0A4Y2DU18"/>
<reference evidence="2 3" key="1">
    <citation type="journal article" date="2019" name="Sci. Rep.">
        <title>Orb-weaving spider Araneus ventricosus genome elucidates the spidroin gene catalogue.</title>
        <authorList>
            <person name="Kono N."/>
            <person name="Nakamura H."/>
            <person name="Ohtoshi R."/>
            <person name="Moran D.A.P."/>
            <person name="Shinohara A."/>
            <person name="Yoshida Y."/>
            <person name="Fujiwara M."/>
            <person name="Mori M."/>
            <person name="Tomita M."/>
            <person name="Arakawa K."/>
        </authorList>
    </citation>
    <scope>NUCLEOTIDE SEQUENCE [LARGE SCALE GENOMIC DNA]</scope>
</reference>
<gene>
    <name evidence="2" type="ORF">AVEN_200261_1</name>
</gene>
<feature type="signal peptide" evidence="1">
    <location>
        <begin position="1"/>
        <end position="25"/>
    </location>
</feature>
<organism evidence="2 3">
    <name type="scientific">Araneus ventricosus</name>
    <name type="common">Orbweaver spider</name>
    <name type="synonym">Epeira ventricosa</name>
    <dbReference type="NCBI Taxonomy" id="182803"/>
    <lineage>
        <taxon>Eukaryota</taxon>
        <taxon>Metazoa</taxon>
        <taxon>Ecdysozoa</taxon>
        <taxon>Arthropoda</taxon>
        <taxon>Chelicerata</taxon>
        <taxon>Arachnida</taxon>
        <taxon>Araneae</taxon>
        <taxon>Araneomorphae</taxon>
        <taxon>Entelegynae</taxon>
        <taxon>Araneoidea</taxon>
        <taxon>Araneidae</taxon>
        <taxon>Araneus</taxon>
    </lineage>
</organism>
<proteinExistence type="predicted"/>
<keyword evidence="3" id="KW-1185">Reference proteome</keyword>
<accession>A0A4Y2DU18</accession>
<sequence length="96" mass="11157">MTWGNFLSFHLLGMSFLTAPKHANSSTSSHFDPRLLRFEPHTHTPTAYMAQQSKWDDGYWDRLDIQLFTPHHASSDRFFTLMTGFGRECQPPVRRG</sequence>
<evidence type="ECO:0008006" key="4">
    <source>
        <dbReference type="Google" id="ProtNLM"/>
    </source>
</evidence>
<evidence type="ECO:0000313" key="3">
    <source>
        <dbReference type="Proteomes" id="UP000499080"/>
    </source>
</evidence>
<evidence type="ECO:0000256" key="1">
    <source>
        <dbReference type="SAM" id="SignalP"/>
    </source>
</evidence>
<comment type="caution">
    <text evidence="2">The sequence shown here is derived from an EMBL/GenBank/DDBJ whole genome shotgun (WGS) entry which is preliminary data.</text>
</comment>
<name>A0A4Y2DU18_ARAVE</name>
<feature type="chain" id="PRO_5021388958" description="Secreted protein" evidence="1">
    <location>
        <begin position="26"/>
        <end position="96"/>
    </location>
</feature>
<keyword evidence="1" id="KW-0732">Signal</keyword>
<dbReference type="EMBL" id="BGPR01000421">
    <property type="protein sequence ID" value="GBM19328.1"/>
    <property type="molecule type" value="Genomic_DNA"/>
</dbReference>